<gene>
    <name evidence="2" type="ORF">GLYMA_17G167300</name>
</gene>
<protein>
    <recommendedName>
        <fullName evidence="5">Secreted protein</fullName>
    </recommendedName>
</protein>
<dbReference type="EMBL" id="CM000850">
    <property type="protein sequence ID" value="KRH04525.1"/>
    <property type="molecule type" value="Genomic_DNA"/>
</dbReference>
<evidence type="ECO:0000256" key="1">
    <source>
        <dbReference type="SAM" id="SignalP"/>
    </source>
</evidence>
<keyword evidence="4" id="KW-1185">Reference proteome</keyword>
<dbReference type="HOGENOM" id="CLU_2547103_0_0_1"/>
<dbReference type="Gramene" id="KRH04525">
    <property type="protein sequence ID" value="KRH04525"/>
    <property type="gene ID" value="GLYMA_17G167300"/>
</dbReference>
<dbReference type="Proteomes" id="UP000008827">
    <property type="component" value="Chromosome 17"/>
</dbReference>
<dbReference type="EnsemblPlants" id="KRH04525">
    <property type="protein sequence ID" value="KRH04525"/>
    <property type="gene ID" value="GLYMA_17G167300"/>
</dbReference>
<proteinExistence type="predicted"/>
<evidence type="ECO:0008006" key="5">
    <source>
        <dbReference type="Google" id="ProtNLM"/>
    </source>
</evidence>
<organism evidence="2">
    <name type="scientific">Glycine max</name>
    <name type="common">Soybean</name>
    <name type="synonym">Glycine hispida</name>
    <dbReference type="NCBI Taxonomy" id="3847"/>
    <lineage>
        <taxon>Eukaryota</taxon>
        <taxon>Viridiplantae</taxon>
        <taxon>Streptophyta</taxon>
        <taxon>Embryophyta</taxon>
        <taxon>Tracheophyta</taxon>
        <taxon>Spermatophyta</taxon>
        <taxon>Magnoliopsida</taxon>
        <taxon>eudicotyledons</taxon>
        <taxon>Gunneridae</taxon>
        <taxon>Pentapetalae</taxon>
        <taxon>rosids</taxon>
        <taxon>fabids</taxon>
        <taxon>Fabales</taxon>
        <taxon>Fabaceae</taxon>
        <taxon>Papilionoideae</taxon>
        <taxon>50 kb inversion clade</taxon>
        <taxon>NPAAA clade</taxon>
        <taxon>indigoferoid/millettioid clade</taxon>
        <taxon>Phaseoleae</taxon>
        <taxon>Glycine</taxon>
        <taxon>Glycine subgen. Soja</taxon>
    </lineage>
</organism>
<dbReference type="AlphaFoldDB" id="K7MM21"/>
<evidence type="ECO:0000313" key="4">
    <source>
        <dbReference type="Proteomes" id="UP000008827"/>
    </source>
</evidence>
<evidence type="ECO:0000313" key="3">
    <source>
        <dbReference type="EnsemblPlants" id="KRH04525"/>
    </source>
</evidence>
<dbReference type="PaxDb" id="3847-GLYMA17G18325.1"/>
<reference evidence="3" key="2">
    <citation type="submission" date="2018-02" db="UniProtKB">
        <authorList>
            <consortium name="EnsemblPlants"/>
        </authorList>
    </citation>
    <scope>IDENTIFICATION</scope>
    <source>
        <strain evidence="3">Williams 82</strain>
    </source>
</reference>
<dbReference type="InParanoid" id="K7MM21"/>
<reference evidence="2" key="3">
    <citation type="submission" date="2018-07" db="EMBL/GenBank/DDBJ databases">
        <title>WGS assembly of Glycine max.</title>
        <authorList>
            <person name="Schmutz J."/>
            <person name="Cannon S."/>
            <person name="Schlueter J."/>
            <person name="Ma J."/>
            <person name="Mitros T."/>
            <person name="Nelson W."/>
            <person name="Hyten D."/>
            <person name="Song Q."/>
            <person name="Thelen J."/>
            <person name="Cheng J."/>
            <person name="Xu D."/>
            <person name="Hellsten U."/>
            <person name="May G."/>
            <person name="Yu Y."/>
            <person name="Sakurai T."/>
            <person name="Umezawa T."/>
            <person name="Bhattacharyya M."/>
            <person name="Sandhu D."/>
            <person name="Valliyodan B."/>
            <person name="Lindquist E."/>
            <person name="Peto M."/>
            <person name="Grant D."/>
            <person name="Shu S."/>
            <person name="Goodstein D."/>
            <person name="Barry K."/>
            <person name="Futrell-Griggs M."/>
            <person name="Abernathy B."/>
            <person name="Du J."/>
            <person name="Tian Z."/>
            <person name="Zhu L."/>
            <person name="Gill N."/>
            <person name="Joshi T."/>
            <person name="Libault M."/>
            <person name="Sethuraman A."/>
            <person name="Zhang X."/>
            <person name="Shinozaki K."/>
            <person name="Nguyen H."/>
            <person name="Wing R."/>
            <person name="Cregan P."/>
            <person name="Specht J."/>
            <person name="Grimwood J."/>
            <person name="Rokhsar D."/>
            <person name="Stacey G."/>
            <person name="Shoemaker R."/>
            <person name="Jackson S."/>
        </authorList>
    </citation>
    <scope>NUCLEOTIDE SEQUENCE</scope>
    <source>
        <tissue evidence="2">Callus</tissue>
    </source>
</reference>
<feature type="signal peptide" evidence="1">
    <location>
        <begin position="1"/>
        <end position="17"/>
    </location>
</feature>
<reference evidence="2 3" key="1">
    <citation type="journal article" date="2010" name="Nature">
        <title>Genome sequence of the palaeopolyploid soybean.</title>
        <authorList>
            <person name="Schmutz J."/>
            <person name="Cannon S.B."/>
            <person name="Schlueter J."/>
            <person name="Ma J."/>
            <person name="Mitros T."/>
            <person name="Nelson W."/>
            <person name="Hyten D.L."/>
            <person name="Song Q."/>
            <person name="Thelen J.J."/>
            <person name="Cheng J."/>
            <person name="Xu D."/>
            <person name="Hellsten U."/>
            <person name="May G.D."/>
            <person name="Yu Y."/>
            <person name="Sakurai T."/>
            <person name="Umezawa T."/>
            <person name="Bhattacharyya M.K."/>
            <person name="Sandhu D."/>
            <person name="Valliyodan B."/>
            <person name="Lindquist E."/>
            <person name="Peto M."/>
            <person name="Grant D."/>
            <person name="Shu S."/>
            <person name="Goodstein D."/>
            <person name="Barry K."/>
            <person name="Futrell-Griggs M."/>
            <person name="Abernathy B."/>
            <person name="Du J."/>
            <person name="Tian Z."/>
            <person name="Zhu L."/>
            <person name="Gill N."/>
            <person name="Joshi T."/>
            <person name="Libault M."/>
            <person name="Sethuraman A."/>
            <person name="Zhang X.-C."/>
            <person name="Shinozaki K."/>
            <person name="Nguyen H.T."/>
            <person name="Wing R.A."/>
            <person name="Cregan P."/>
            <person name="Specht J."/>
            <person name="Grimwood J."/>
            <person name="Rokhsar D."/>
            <person name="Stacey G."/>
            <person name="Shoemaker R.C."/>
            <person name="Jackson S.A."/>
        </authorList>
    </citation>
    <scope>NUCLEOTIDE SEQUENCE [LARGE SCALE GENOMIC DNA]</scope>
    <source>
        <strain evidence="3">cv. Williams 82</strain>
        <tissue evidence="2">Callus</tissue>
    </source>
</reference>
<evidence type="ECO:0000313" key="2">
    <source>
        <dbReference type="EMBL" id="KRH04525.1"/>
    </source>
</evidence>
<keyword evidence="1" id="KW-0732">Signal</keyword>
<accession>K7MM21</accession>
<name>K7MM21_SOYBN</name>
<sequence>MSRFIFLVSSLTSLLNSQKLRIEVTWIKKLSRRSLSTCLETPTKVHSKGAIMLWILRKHVCTRSQRCHFPCNVSEMRICSRPW</sequence>
<feature type="chain" id="PRO_5014581836" description="Secreted protein" evidence="1">
    <location>
        <begin position="18"/>
        <end position="83"/>
    </location>
</feature>